<protein>
    <submittedName>
        <fullName evidence="2">Uncharacterized protein</fullName>
    </submittedName>
</protein>
<evidence type="ECO:0000313" key="2">
    <source>
        <dbReference type="EMBL" id="BAB31859.2"/>
    </source>
</evidence>
<organism evidence="2">
    <name type="scientific">Mus musculus</name>
    <name type="common">Mouse</name>
    <dbReference type="NCBI Taxonomy" id="10090"/>
    <lineage>
        <taxon>Eukaryota</taxon>
        <taxon>Metazoa</taxon>
        <taxon>Chordata</taxon>
        <taxon>Craniata</taxon>
        <taxon>Vertebrata</taxon>
        <taxon>Euteleostomi</taxon>
        <taxon>Mammalia</taxon>
        <taxon>Eutheria</taxon>
        <taxon>Euarchontoglires</taxon>
        <taxon>Glires</taxon>
        <taxon>Rodentia</taxon>
        <taxon>Myomorpha</taxon>
        <taxon>Muroidea</taxon>
        <taxon>Muridae</taxon>
        <taxon>Murinae</taxon>
        <taxon>Mus</taxon>
        <taxon>Mus</taxon>
    </lineage>
</organism>
<reference evidence="2" key="1">
    <citation type="journal article" date="1999" name="Methods Enzymol.">
        <title>High-efficiency full-length cDNA cloning.</title>
        <authorList>
            <person name="Carninci P."/>
            <person name="Hayashizaki Y."/>
        </authorList>
    </citation>
    <scope>NUCLEOTIDE SEQUENCE</scope>
    <source>
        <strain evidence="2">C57BL/6J</strain>
        <tissue evidence="2">Testis</tissue>
    </source>
</reference>
<gene>
    <name evidence="3" type="primary">Cmss1</name>
    <name evidence="3" type="synonym">2610528E23Rik</name>
</gene>
<reference evidence="2" key="2">
    <citation type="journal article" date="2000" name="Genome Res.">
        <title>Normalization and subtraction of cap-trapper-selected cDNAs to prepare full-length cDNA libraries for rapid discovery of new genes.</title>
        <authorList>
            <person name="Carninci P."/>
            <person name="Shibata Y."/>
            <person name="Hayatsu N."/>
            <person name="Sugahara Y."/>
            <person name="Shibata K."/>
            <person name="Itoh M."/>
            <person name="Konno H."/>
            <person name="Okazaki Y."/>
            <person name="Muramatsu M."/>
            <person name="Hayashizaki Y."/>
        </authorList>
    </citation>
    <scope>NUCLEOTIDE SEQUENCE</scope>
    <source>
        <strain evidence="2">C57BL/6J</strain>
        <tissue evidence="2">Testis</tissue>
    </source>
</reference>
<dbReference type="AlphaFoldDB" id="Q9CTW7"/>
<reference evidence="2" key="5">
    <citation type="journal article" date="2001" name="Nature">
        <title>Functional annotation of a full-length mouse cDNA collection.</title>
        <authorList>
            <consortium name="The RIKEN Genome Exploration Research Group Phase II Team and the FANTOM Consortium"/>
        </authorList>
    </citation>
    <scope>NUCLEOTIDE SEQUENCE</scope>
    <source>
        <strain evidence="2">C57BL/6J</strain>
        <tissue evidence="2">Testis</tissue>
    </source>
</reference>
<reference evidence="2" key="8">
    <citation type="journal article" date="2005" name="Science">
        <title>Antisense Transcription in the Mammalian Transcriptome.</title>
        <authorList>
            <consortium name="RIKEN Genome Exploration Research Group and Genome Science Group (Genome Network Project Core Group) and the FANTOM Consortium"/>
        </authorList>
    </citation>
    <scope>NUCLEOTIDE SEQUENCE</scope>
    <source>
        <strain evidence="2">C57BL/6J</strain>
        <tissue evidence="2">Testis</tissue>
    </source>
</reference>
<dbReference type="EMBL" id="AK019808">
    <property type="protein sequence ID" value="BAB31859.2"/>
    <property type="molecule type" value="mRNA"/>
</dbReference>
<reference evidence="2" key="3">
    <citation type="journal article" date="2000" name="Genome Res.">
        <title>RIKEN integrated sequence analysis (RISA) system--384-format sequencing pipeline with 384 multicapillary sequencer.</title>
        <authorList>
            <person name="Shibata K."/>
            <person name="Itoh M."/>
            <person name="Aizawa K."/>
            <person name="Nagaoka S."/>
            <person name="Sasaki N."/>
            <person name="Carninci P."/>
            <person name="Konno H."/>
            <person name="Akiyama J."/>
            <person name="Nishi K."/>
            <person name="Kitsunai T."/>
            <person name="Tashiro H."/>
            <person name="Itoh M."/>
            <person name="Sumi N."/>
            <person name="Ishii Y."/>
            <person name="Nakamura S."/>
            <person name="Hazama M."/>
            <person name="Nishine T."/>
            <person name="Harada A."/>
            <person name="Yamamoto R."/>
            <person name="Matsumoto H."/>
            <person name="Sakaguchi S."/>
            <person name="Ikegami T."/>
            <person name="Kashiwagi K."/>
            <person name="Fujiwake S."/>
            <person name="Inoue K."/>
            <person name="Togawa Y."/>
            <person name="Izawa M."/>
            <person name="Ohara E."/>
            <person name="Watahiki M."/>
            <person name="Yoneda Y."/>
            <person name="Ishikawa T."/>
            <person name="Ozawa K."/>
            <person name="Tanaka T."/>
            <person name="Matsuura S."/>
            <person name="Kawai J."/>
            <person name="Okazaki Y."/>
            <person name="Muramatsu M."/>
            <person name="Inoue Y."/>
            <person name="Kira A."/>
            <person name="Hayashizaki Y."/>
        </authorList>
    </citation>
    <scope>NUCLEOTIDE SEQUENCE</scope>
    <source>
        <strain evidence="2">C57BL/6J</strain>
        <tissue evidence="2">Testis</tissue>
    </source>
</reference>
<feature type="region of interest" description="Disordered" evidence="1">
    <location>
        <begin position="27"/>
        <end position="54"/>
    </location>
</feature>
<accession>Q9CTW7</accession>
<feature type="non-terminal residue" evidence="2">
    <location>
        <position position="1"/>
    </location>
</feature>
<reference evidence="2" key="6">
    <citation type="journal article" date="2002" name="Nature">
        <title>Analysis of the mouse transcriptome based on functional annotation of 60,770 full-length cDNAs.</title>
        <authorList>
            <consortium name="The FANTOM Consortium and the RIKEN Genome Exploration Research Group Phase I and II Team"/>
        </authorList>
    </citation>
    <scope>NUCLEOTIDE SEQUENCE</scope>
    <source>
        <strain evidence="2">C57BL/6J</strain>
        <tissue evidence="2">Testis</tissue>
    </source>
</reference>
<name>Q9CTW7_MOUSE</name>
<proteinExistence type="evidence at transcript level"/>
<reference evidence="2" key="7">
    <citation type="journal article" date="2005" name="Science">
        <title>The Transcriptional Landscape of the Mammalian Genome.</title>
        <authorList>
            <consortium name="The FANTOM Consortium"/>
            <consortium name="Riken Genome Exploration Research Group and Genome Science Group (Genome Network Project Core Group)"/>
        </authorList>
    </citation>
    <scope>NUCLEOTIDE SEQUENCE</scope>
    <source>
        <strain evidence="2">C57BL/6J</strain>
        <tissue evidence="2">Testis</tissue>
    </source>
</reference>
<evidence type="ECO:0000313" key="3">
    <source>
        <dbReference type="MGI" id="MGI:1913747"/>
    </source>
</evidence>
<evidence type="ECO:0000256" key="1">
    <source>
        <dbReference type="SAM" id="MobiDB-lite"/>
    </source>
</evidence>
<dbReference type="MGI" id="MGI:1913747">
    <property type="gene designation" value="Cmss1"/>
</dbReference>
<reference evidence="2" key="4">
    <citation type="submission" date="2000-08" db="EMBL/GenBank/DDBJ databases">
        <authorList>
            <person name="Adachi J."/>
            <person name="Aizawa K."/>
            <person name="Akahira S."/>
            <person name="Akimura T."/>
            <person name="Arai A."/>
            <person name="Aono H."/>
            <person name="Arakawa T."/>
            <person name="Bono H."/>
            <person name="Carninci P."/>
            <person name="Fukuda S."/>
            <person name="Fukunishi Y."/>
            <person name="Furuno M."/>
            <person name="Hanagaki T."/>
            <person name="Hara A."/>
            <person name="Hayatsu N."/>
            <person name="Hiramoto K."/>
            <person name="Hiraoka T."/>
            <person name="Hori F."/>
            <person name="Imotani K."/>
            <person name="Ishii Y."/>
            <person name="Itoh M."/>
            <person name="Izawa M."/>
            <person name="Kasukawa T."/>
            <person name="Kato H."/>
            <person name="Kawai J."/>
            <person name="Kojima Y."/>
            <person name="Konno H."/>
            <person name="Kouda M."/>
            <person name="Koya S."/>
            <person name="Kurihara C."/>
            <person name="Matsuyama T."/>
            <person name="Miyazaki A."/>
            <person name="Nishi K."/>
            <person name="Nomura K."/>
            <person name="Numazaki R."/>
            <person name="Ohno M."/>
            <person name="Okazaki Y."/>
            <person name="Okido T."/>
            <person name="Owa C."/>
            <person name="Saito H."/>
            <person name="Saito R."/>
            <person name="Sakai C."/>
            <person name="Sakai K."/>
            <person name="Sano H."/>
            <person name="Sasaki D."/>
            <person name="Shibata K."/>
            <person name="Shibata Y."/>
            <person name="Shinagawa A."/>
            <person name="Shiraki T."/>
            <person name="Sogabe Y."/>
            <person name="Suzuki H."/>
            <person name="Tagami M."/>
            <person name="Tagawa A."/>
            <person name="Takahashi F."/>
            <person name="Tanaka T."/>
            <person name="Tejima Y."/>
            <person name="Toya T."/>
            <person name="Yamamura T."/>
            <person name="Yasunishi A."/>
            <person name="Yoshida K."/>
            <person name="Yoshino M."/>
            <person name="Muramatsu M."/>
            <person name="Hayashizaki Y."/>
        </authorList>
    </citation>
    <scope>NUCLEOTIDE SEQUENCE</scope>
    <source>
        <strain evidence="2">C57BL/6J</strain>
        <tissue evidence="2">Testis</tissue>
    </source>
</reference>
<sequence length="107" mass="11131">GVALLTPPVKLSPGARAAALLSSGCQFASGSHGDGRRSGRRVVGEPAGSRQQPRVGSCAFGSARLLHVAAQQRASCRLFSPLSCLCQDWNLLTLPGSSESIERKTLT</sequence>
<dbReference type="AGR" id="MGI:1913747"/>